<evidence type="ECO:0000313" key="1">
    <source>
        <dbReference type="EMBL" id="SCY00853.1"/>
    </source>
</evidence>
<proteinExistence type="predicted"/>
<dbReference type="InterPro" id="IPR007922">
    <property type="entry name" value="DciA-like"/>
</dbReference>
<keyword evidence="2" id="KW-1185">Reference proteome</keyword>
<evidence type="ECO:0008006" key="3">
    <source>
        <dbReference type="Google" id="ProtNLM"/>
    </source>
</evidence>
<dbReference type="AlphaFoldDB" id="A0A1G5CEK4"/>
<dbReference type="RefSeq" id="WP_054966481.1">
    <property type="nucleotide sequence ID" value="NZ_FMUN01000002.1"/>
</dbReference>
<protein>
    <recommendedName>
        <fullName evidence="3">DUF721 domain-containing protein</fullName>
    </recommendedName>
</protein>
<sequence length="155" mass="16987">MRYTKFRPDSVAGTIRALLRKQGMTEEFERLAAVTRIWDGVAGPNWREHAWVEGWDGTVLTIGVANPGNATRLRFEADELAGRLRAQGLAGLQELRPVVRPVGQRTPPPRHRRYSPEAAARVADSAAEVADPDLRAALLRLADHLHTPPGEDGGA</sequence>
<dbReference type="Proteomes" id="UP000183104">
    <property type="component" value="Unassembled WGS sequence"/>
</dbReference>
<accession>A0A1G5CEK4</accession>
<reference evidence="2" key="1">
    <citation type="submission" date="2016-10" db="EMBL/GenBank/DDBJ databases">
        <authorList>
            <person name="Varghese N."/>
        </authorList>
    </citation>
    <scope>NUCLEOTIDE SEQUENCE [LARGE SCALE GENOMIC DNA]</scope>
    <source>
        <strain evidence="2">HL 19</strain>
    </source>
</reference>
<dbReference type="Pfam" id="PF05258">
    <property type="entry name" value="DciA"/>
    <property type="match status" value="1"/>
</dbReference>
<name>A0A1G5CEK4_9GAMM</name>
<dbReference type="EMBL" id="FMUN01000002">
    <property type="protein sequence ID" value="SCY00853.1"/>
    <property type="molecule type" value="Genomic_DNA"/>
</dbReference>
<gene>
    <name evidence="1" type="ORF">SAMN05661077_1030</name>
</gene>
<evidence type="ECO:0000313" key="2">
    <source>
        <dbReference type="Proteomes" id="UP000183104"/>
    </source>
</evidence>
<organism evidence="1 2">
    <name type="scientific">Thiohalorhabdus denitrificans</name>
    <dbReference type="NCBI Taxonomy" id="381306"/>
    <lineage>
        <taxon>Bacteria</taxon>
        <taxon>Pseudomonadati</taxon>
        <taxon>Pseudomonadota</taxon>
        <taxon>Gammaproteobacteria</taxon>
        <taxon>Thiohalorhabdales</taxon>
        <taxon>Thiohalorhabdaceae</taxon>
        <taxon>Thiohalorhabdus</taxon>
    </lineage>
</organism>